<keyword evidence="1" id="KW-1133">Transmembrane helix</keyword>
<dbReference type="AlphaFoldDB" id="A0A1Y0B4I0"/>
<evidence type="ECO:0000313" key="2">
    <source>
        <dbReference type="EMBL" id="ART32300.1"/>
    </source>
</evidence>
<feature type="transmembrane region" description="Helical" evidence="1">
    <location>
        <begin position="25"/>
        <end position="42"/>
    </location>
</feature>
<reference evidence="2" key="1">
    <citation type="submission" date="2017-03" db="EMBL/GenBank/DDBJ databases">
        <title>The mitochondrial genome of the carnivorous plant Utricularia reniformis (Lentibulariaceae): structure, comparative analysis and evolutionary landmarks.</title>
        <authorList>
            <person name="Silva S.R."/>
            <person name="Alvarenga D.O."/>
            <person name="Michael T.P."/>
            <person name="Miranda V.F.O."/>
            <person name="Varani A.M."/>
        </authorList>
    </citation>
    <scope>NUCLEOTIDE SEQUENCE</scope>
</reference>
<keyword evidence="1" id="KW-0472">Membrane</keyword>
<dbReference type="EMBL" id="KY774314">
    <property type="protein sequence ID" value="ART32300.1"/>
    <property type="molecule type" value="Genomic_DNA"/>
</dbReference>
<sequence length="43" mass="4640">MNGRKQAASDVSSVAVNMTARPGRLLLAWSFMLMLSLLSSTVE</sequence>
<protein>
    <submittedName>
        <fullName evidence="2">Uncharacterized protein</fullName>
    </submittedName>
</protein>
<accession>A0A1Y0B4I0</accession>
<geneLocation type="mitochondrion" evidence="2"/>
<evidence type="ECO:0000256" key="1">
    <source>
        <dbReference type="SAM" id="Phobius"/>
    </source>
</evidence>
<organism evidence="2">
    <name type="scientific">Utricularia reniformis</name>
    <dbReference type="NCBI Taxonomy" id="192314"/>
    <lineage>
        <taxon>Eukaryota</taxon>
        <taxon>Viridiplantae</taxon>
        <taxon>Streptophyta</taxon>
        <taxon>Embryophyta</taxon>
        <taxon>Tracheophyta</taxon>
        <taxon>Spermatophyta</taxon>
        <taxon>Magnoliopsida</taxon>
        <taxon>eudicotyledons</taxon>
        <taxon>Gunneridae</taxon>
        <taxon>Pentapetalae</taxon>
        <taxon>asterids</taxon>
        <taxon>lamiids</taxon>
        <taxon>Lamiales</taxon>
        <taxon>Lentibulariaceae</taxon>
        <taxon>Utricularia</taxon>
    </lineage>
</organism>
<keyword evidence="2" id="KW-0496">Mitochondrion</keyword>
<name>A0A1Y0B4I0_9LAMI</name>
<proteinExistence type="predicted"/>
<keyword evidence="1" id="KW-0812">Transmembrane</keyword>
<gene>
    <name evidence="2" type="ORF">AEK19_MT2150</name>
</gene>